<feature type="region of interest" description="Disordered" evidence="1">
    <location>
        <begin position="581"/>
        <end position="606"/>
    </location>
</feature>
<evidence type="ECO:0000313" key="3">
    <source>
        <dbReference type="Proteomes" id="UP000078541"/>
    </source>
</evidence>
<feature type="region of interest" description="Disordered" evidence="1">
    <location>
        <begin position="647"/>
        <end position="682"/>
    </location>
</feature>
<keyword evidence="3" id="KW-1185">Reference proteome</keyword>
<dbReference type="Proteomes" id="UP000078541">
    <property type="component" value="Unassembled WGS sequence"/>
</dbReference>
<reference evidence="2 3" key="1">
    <citation type="submission" date="2016-03" db="EMBL/GenBank/DDBJ databases">
        <title>Trachymyrmex septentrionalis WGS genome.</title>
        <authorList>
            <person name="Nygaard S."/>
            <person name="Hu H."/>
            <person name="Boomsma J."/>
            <person name="Zhang G."/>
        </authorList>
    </citation>
    <scope>NUCLEOTIDE SEQUENCE [LARGE SCALE GENOMIC DNA]</scope>
    <source>
        <strain evidence="2">Tsep2-gDNA-1</strain>
        <tissue evidence="2">Whole body</tissue>
    </source>
</reference>
<dbReference type="KEGG" id="tsep:108753922"/>
<feature type="compositionally biased region" description="Polar residues" evidence="1">
    <location>
        <begin position="439"/>
        <end position="449"/>
    </location>
</feature>
<name>A0A195EYN8_9HYME</name>
<feature type="compositionally biased region" description="Basic residues" evidence="1">
    <location>
        <begin position="414"/>
        <end position="430"/>
    </location>
</feature>
<feature type="compositionally biased region" description="Basic and acidic residues" evidence="1">
    <location>
        <begin position="648"/>
        <end position="682"/>
    </location>
</feature>
<protein>
    <submittedName>
        <fullName evidence="2">Uncharacterized protein</fullName>
    </submittedName>
</protein>
<dbReference type="EMBL" id="KQ981920">
    <property type="protein sequence ID" value="KYN32999.1"/>
    <property type="molecule type" value="Genomic_DNA"/>
</dbReference>
<sequence>MNGFRIWALHNLSYILPTKSLQYETHAPTNKFKRCLSIFLNSSRMQENDCESRRINLTTVSNNLKPIFTTWMDLSEITMTSFSSRSPIYFLSSPLKVNTEITRPKSLKPLIKYEELLDGNPVSRNEYYKRLSNIQANDFDFMYNDNTVIESGNVHCDDCRSEIMFTFQEPKINHTIEQESTDDLLICTTGKNFDSLSSAKLELETLEIKQQESRDQFKLQDNQCSRKYDLSQSPEVRNYTQKDLSSTTKQQIQFSHTSRCVLQTPTISYLFENLRTSSRFGNLTYSRSLGNQEFRKTSLCLPSVPCRAFSSKSWTVIQQSIREFENVKKDQSANTSIIRLRNTRSHPDRLSLMRLQSFSCTSKSKKSADPSDTSNRCQNESKKSQDDVDEKQQKRKPKYMCSELNERNPCTGKQKNRCTKNRRNKNKARVSSKDRAQQSRDSTCSNSQKQDLDRCNKRRQSKLNTQRYDCEKPDEPPKTCQDSLKKTDDFESNCNKRVKCDISENEKCNENDRKRSNSNRKSKSSRTSDKNYSKVNGKRYYSTNDITKQSIFSVPRNRKSFSNSISDIILDKNVRKRFYASCSNNKKDQRPPSYGKPKMNNKKEENCETKKKCAKSTVKCMSRKKATDKTQNCQSMIKDIGKFCESSKSPHKEFCDDRKKELKSDEKLQKEPAKAPPSVKEKSMKELMKEQIDREFKEINECKKNLTKDKKCDKVKMISSEKPTSLDRIINSYKKQEKQNIEKIISTRNESIISMDAVFKWFNIQSRIINGTIPIIAKDVGLFNIMFDRSFSTAKLDYQDDFAIGRTINDDKIDQNYSANGDDFVHGDELPNYVEIEYEDYEEDDEDH</sequence>
<evidence type="ECO:0000256" key="1">
    <source>
        <dbReference type="SAM" id="MobiDB-lite"/>
    </source>
</evidence>
<dbReference type="AlphaFoldDB" id="A0A195EYN8"/>
<feature type="region of interest" description="Disordered" evidence="1">
    <location>
        <begin position="361"/>
        <end position="458"/>
    </location>
</feature>
<proteinExistence type="predicted"/>
<evidence type="ECO:0000313" key="2">
    <source>
        <dbReference type="EMBL" id="KYN32999.1"/>
    </source>
</evidence>
<dbReference type="STRING" id="34720.A0A195EYN8"/>
<dbReference type="OrthoDB" id="7555090at2759"/>
<accession>A0A195EYN8</accession>
<feature type="compositionally biased region" description="Basic and acidic residues" evidence="1">
    <location>
        <begin position="379"/>
        <end position="392"/>
    </location>
</feature>
<organism evidence="2 3">
    <name type="scientific">Trachymyrmex septentrionalis</name>
    <dbReference type="NCBI Taxonomy" id="34720"/>
    <lineage>
        <taxon>Eukaryota</taxon>
        <taxon>Metazoa</taxon>
        <taxon>Ecdysozoa</taxon>
        <taxon>Arthropoda</taxon>
        <taxon>Hexapoda</taxon>
        <taxon>Insecta</taxon>
        <taxon>Pterygota</taxon>
        <taxon>Neoptera</taxon>
        <taxon>Endopterygota</taxon>
        <taxon>Hymenoptera</taxon>
        <taxon>Apocrita</taxon>
        <taxon>Aculeata</taxon>
        <taxon>Formicoidea</taxon>
        <taxon>Formicidae</taxon>
        <taxon>Myrmicinae</taxon>
        <taxon>Trachymyrmex</taxon>
    </lineage>
</organism>
<feature type="region of interest" description="Disordered" evidence="1">
    <location>
        <begin position="509"/>
        <end position="536"/>
    </location>
</feature>
<gene>
    <name evidence="2" type="ORF">ALC56_12633</name>
</gene>